<evidence type="ECO:0008006" key="5">
    <source>
        <dbReference type="Google" id="ProtNLM"/>
    </source>
</evidence>
<feature type="signal peptide" evidence="2">
    <location>
        <begin position="1"/>
        <end position="20"/>
    </location>
</feature>
<proteinExistence type="predicted"/>
<dbReference type="Proteomes" id="UP000619079">
    <property type="component" value="Unassembled WGS sequence"/>
</dbReference>
<dbReference type="EMBL" id="JAELVR010000001">
    <property type="protein sequence ID" value="MBJ6370231.1"/>
    <property type="molecule type" value="Genomic_DNA"/>
</dbReference>
<sequence>MKRSLILAVILSVHLTPVAAQEKSEGETLMERGLELFFEGLRDQMSPALESMRELAEEYGPALSSFLEEMGPAFGRMLDQVQDWSAYEPPEILPNGDIIIRKKPQPETPVEPEDPPPAGQTDI</sequence>
<evidence type="ECO:0000256" key="1">
    <source>
        <dbReference type="SAM" id="MobiDB-lite"/>
    </source>
</evidence>
<evidence type="ECO:0000313" key="3">
    <source>
        <dbReference type="EMBL" id="MBJ6370231.1"/>
    </source>
</evidence>
<organism evidence="3 4">
    <name type="scientific">Sedimentitalea arenosa</name>
    <dbReference type="NCBI Taxonomy" id="2798803"/>
    <lineage>
        <taxon>Bacteria</taxon>
        <taxon>Pseudomonadati</taxon>
        <taxon>Pseudomonadota</taxon>
        <taxon>Alphaproteobacteria</taxon>
        <taxon>Rhodobacterales</taxon>
        <taxon>Paracoccaceae</taxon>
        <taxon>Sedimentitalea</taxon>
    </lineage>
</organism>
<feature type="region of interest" description="Disordered" evidence="1">
    <location>
        <begin position="98"/>
        <end position="123"/>
    </location>
</feature>
<name>A0A8J7ILM3_9RHOB</name>
<keyword evidence="2" id="KW-0732">Signal</keyword>
<comment type="caution">
    <text evidence="3">The sequence shown here is derived from an EMBL/GenBank/DDBJ whole genome shotgun (WGS) entry which is preliminary data.</text>
</comment>
<evidence type="ECO:0000313" key="4">
    <source>
        <dbReference type="Proteomes" id="UP000619079"/>
    </source>
</evidence>
<dbReference type="RefSeq" id="WP_199022996.1">
    <property type="nucleotide sequence ID" value="NZ_JAELVR010000001.1"/>
</dbReference>
<dbReference type="AlphaFoldDB" id="A0A8J7ILM3"/>
<gene>
    <name evidence="3" type="ORF">JF290_01720</name>
</gene>
<feature type="chain" id="PRO_5035183613" description="AAA+ family ATPase" evidence="2">
    <location>
        <begin position="21"/>
        <end position="123"/>
    </location>
</feature>
<evidence type="ECO:0000256" key="2">
    <source>
        <dbReference type="SAM" id="SignalP"/>
    </source>
</evidence>
<reference evidence="3" key="1">
    <citation type="submission" date="2020-12" db="EMBL/GenBank/DDBJ databases">
        <title>Sedimentitalea sp. nov., isolated from sand in Incheon.</title>
        <authorList>
            <person name="Kim W."/>
        </authorList>
    </citation>
    <scope>NUCLEOTIDE SEQUENCE</scope>
    <source>
        <strain evidence="3">CAU 1593</strain>
    </source>
</reference>
<keyword evidence="4" id="KW-1185">Reference proteome</keyword>
<protein>
    <recommendedName>
        <fullName evidence="5">AAA+ family ATPase</fullName>
    </recommendedName>
</protein>
<accession>A0A8J7ILM3</accession>